<dbReference type="CDD" id="cd09326">
    <property type="entry name" value="LIM_CRP_like"/>
    <property type="match status" value="2"/>
</dbReference>
<dbReference type="GO" id="GO:0005737">
    <property type="term" value="C:cytoplasm"/>
    <property type="evidence" value="ECO:0007669"/>
    <property type="project" value="TreeGrafter"/>
</dbReference>
<proteinExistence type="predicted"/>
<evidence type="ECO:0000256" key="4">
    <source>
        <dbReference type="ARBA" id="ARBA00022833"/>
    </source>
</evidence>
<dbReference type="Pfam" id="PF00412">
    <property type="entry name" value="LIM"/>
    <property type="match status" value="2"/>
</dbReference>
<dbReference type="GO" id="GO:0030036">
    <property type="term" value="P:actin cytoskeleton organization"/>
    <property type="evidence" value="ECO:0007669"/>
    <property type="project" value="TreeGrafter"/>
</dbReference>
<evidence type="ECO:0000256" key="1">
    <source>
        <dbReference type="ARBA" id="ARBA00004123"/>
    </source>
</evidence>
<keyword evidence="3" id="KW-0677">Repeat</keyword>
<evidence type="ECO:0000256" key="6">
    <source>
        <dbReference type="ARBA" id="ARBA00023242"/>
    </source>
</evidence>
<evidence type="ECO:0000313" key="11">
    <source>
        <dbReference type="Proteomes" id="UP000070544"/>
    </source>
</evidence>
<dbReference type="AlphaFoldDB" id="A0A139ASD0"/>
<gene>
    <name evidence="10" type="ORF">M427DRAFT_53054</name>
</gene>
<dbReference type="InterPro" id="IPR001781">
    <property type="entry name" value="Znf_LIM"/>
</dbReference>
<evidence type="ECO:0000256" key="3">
    <source>
        <dbReference type="ARBA" id="ARBA00022737"/>
    </source>
</evidence>
<keyword evidence="2 7" id="KW-0479">Metal-binding</keyword>
<organism evidence="10 11">
    <name type="scientific">Gonapodya prolifera (strain JEL478)</name>
    <name type="common">Monoblepharis prolifera</name>
    <dbReference type="NCBI Taxonomy" id="1344416"/>
    <lineage>
        <taxon>Eukaryota</taxon>
        <taxon>Fungi</taxon>
        <taxon>Fungi incertae sedis</taxon>
        <taxon>Chytridiomycota</taxon>
        <taxon>Chytridiomycota incertae sedis</taxon>
        <taxon>Monoblepharidomycetes</taxon>
        <taxon>Monoblepharidales</taxon>
        <taxon>Gonapodyaceae</taxon>
        <taxon>Gonapodya</taxon>
    </lineage>
</organism>
<accession>A0A139ASD0</accession>
<dbReference type="STRING" id="1344416.A0A139ASD0"/>
<dbReference type="EMBL" id="KQ965738">
    <property type="protein sequence ID" value="KXS19647.1"/>
    <property type="molecule type" value="Genomic_DNA"/>
</dbReference>
<keyword evidence="6" id="KW-0539">Nucleus</keyword>
<dbReference type="SMART" id="SM00132">
    <property type="entry name" value="LIM"/>
    <property type="match status" value="2"/>
</dbReference>
<dbReference type="PROSITE" id="PS50023">
    <property type="entry name" value="LIM_DOMAIN_2"/>
    <property type="match status" value="2"/>
</dbReference>
<feature type="domain" description="LIM zinc-binding" evidence="9">
    <location>
        <begin position="9"/>
        <end position="69"/>
    </location>
</feature>
<evidence type="ECO:0000313" key="10">
    <source>
        <dbReference type="EMBL" id="KXS19647.1"/>
    </source>
</evidence>
<reference evidence="10 11" key="1">
    <citation type="journal article" date="2015" name="Genome Biol. Evol.">
        <title>Phylogenomic analyses indicate that early fungi evolved digesting cell walls of algal ancestors of land plants.</title>
        <authorList>
            <person name="Chang Y."/>
            <person name="Wang S."/>
            <person name="Sekimoto S."/>
            <person name="Aerts A.L."/>
            <person name="Choi C."/>
            <person name="Clum A."/>
            <person name="LaButti K.M."/>
            <person name="Lindquist E.A."/>
            <person name="Yee Ngan C."/>
            <person name="Ohm R.A."/>
            <person name="Salamov A.A."/>
            <person name="Grigoriev I.V."/>
            <person name="Spatafora J.W."/>
            <person name="Berbee M.L."/>
        </authorList>
    </citation>
    <scope>NUCLEOTIDE SEQUENCE [LARGE SCALE GENOMIC DNA]</scope>
    <source>
        <strain evidence="10 11">JEL478</strain>
    </source>
</reference>
<evidence type="ECO:0000256" key="2">
    <source>
        <dbReference type="ARBA" id="ARBA00022723"/>
    </source>
</evidence>
<dbReference type="OMA" id="CKTDYDR"/>
<dbReference type="PANTHER" id="PTHR24215">
    <property type="entry name" value="RHO-GTPASE-ACTIVATING PROTEIN LRG1"/>
    <property type="match status" value="1"/>
</dbReference>
<protein>
    <recommendedName>
        <fullName evidence="9">LIM zinc-binding domain-containing protein</fullName>
    </recommendedName>
</protein>
<dbReference type="GO" id="GO:0005634">
    <property type="term" value="C:nucleus"/>
    <property type="evidence" value="ECO:0007669"/>
    <property type="project" value="UniProtKB-SubCell"/>
</dbReference>
<evidence type="ECO:0000256" key="5">
    <source>
        <dbReference type="ARBA" id="ARBA00023038"/>
    </source>
</evidence>
<dbReference type="PANTHER" id="PTHR24215:SF35">
    <property type="entry name" value="MUSCLE LIM PROTEIN MLP84B"/>
    <property type="match status" value="1"/>
</dbReference>
<keyword evidence="4 7" id="KW-0862">Zinc</keyword>
<dbReference type="OrthoDB" id="8062037at2759"/>
<name>A0A139ASD0_GONPJ</name>
<sequence length="236" mass="24808">MPPKFGGAPDCPRCKQKVYMAEQVAGPGGMWHKRCLTCKQCGKSVDSTTLTEKDSEAYCKTCYGKNWGPRGYGYAGGGAGLMSSHESLPLSGHVESAAGSTSKLGSEADAASTTSQPVSAPAPAPAPAPVPPSLPDRSSHATPRGSASNLALGGGTDTCPKCAKRVYFAEQVLGPNNTKWHKLCFRCSDCNKVLDQGTAQETKEKPGEVFCRGCYGKKWGPKEYRFASGGAFMATQ</sequence>
<dbReference type="Proteomes" id="UP000070544">
    <property type="component" value="Unassembled WGS sequence"/>
</dbReference>
<evidence type="ECO:0000259" key="9">
    <source>
        <dbReference type="PROSITE" id="PS50023"/>
    </source>
</evidence>
<evidence type="ECO:0000256" key="8">
    <source>
        <dbReference type="SAM" id="MobiDB-lite"/>
    </source>
</evidence>
<feature type="region of interest" description="Disordered" evidence="8">
    <location>
        <begin position="92"/>
        <end position="152"/>
    </location>
</feature>
<comment type="subcellular location">
    <subcellularLocation>
        <location evidence="1">Nucleus</location>
    </subcellularLocation>
</comment>
<feature type="domain" description="LIM zinc-binding" evidence="9">
    <location>
        <begin position="157"/>
        <end position="221"/>
    </location>
</feature>
<dbReference type="Gene3D" id="2.10.110.10">
    <property type="entry name" value="Cysteine Rich Protein"/>
    <property type="match status" value="2"/>
</dbReference>
<keyword evidence="5 7" id="KW-0440">LIM domain</keyword>
<keyword evidence="11" id="KW-1185">Reference proteome</keyword>
<dbReference type="FunFam" id="2.10.110.10:FF:000001">
    <property type="entry name" value="Cysteine and glycine-rich protein 1"/>
    <property type="match status" value="2"/>
</dbReference>
<evidence type="ECO:0000256" key="7">
    <source>
        <dbReference type="PROSITE-ProRule" id="PRU00125"/>
    </source>
</evidence>
<dbReference type="SUPFAM" id="SSF57716">
    <property type="entry name" value="Glucocorticoid receptor-like (DNA-binding domain)"/>
    <property type="match status" value="4"/>
</dbReference>
<feature type="compositionally biased region" description="Low complexity" evidence="8">
    <location>
        <begin position="110"/>
        <end position="119"/>
    </location>
</feature>
<feature type="compositionally biased region" description="Pro residues" evidence="8">
    <location>
        <begin position="120"/>
        <end position="134"/>
    </location>
</feature>
<dbReference type="GO" id="GO:0046872">
    <property type="term" value="F:metal ion binding"/>
    <property type="evidence" value="ECO:0007669"/>
    <property type="project" value="UniProtKB-KW"/>
</dbReference>
<dbReference type="PROSITE" id="PS00478">
    <property type="entry name" value="LIM_DOMAIN_1"/>
    <property type="match status" value="2"/>
</dbReference>